<dbReference type="CDD" id="cd00053">
    <property type="entry name" value="EGF"/>
    <property type="match status" value="1"/>
</dbReference>
<evidence type="ECO:0000256" key="2">
    <source>
        <dbReference type="ARBA" id="ARBA00023157"/>
    </source>
</evidence>
<feature type="transmembrane region" description="Helical" evidence="5">
    <location>
        <begin position="88"/>
        <end position="110"/>
    </location>
</feature>
<name>A0A6S7GHR3_PARCT</name>
<sequence>TGICGTPDDDCSVFATCADTRPGTYNCTCNKGYTGNGKICKENQPSKPTVKSTSKKMTRTFTVSTTPAILPSQSSLEDKGTTDDSSKIIIIVTTVGAGVFLSIVLIVLLMKYKRRQRAPKLSTPVNIPLATNETSPEPLPVDEQEEVYETVVNVDQGFYEDVDTNANASEEVSSEGRTSDHEEVEVPSNAQKVSGHTELNKRPDTLKSGATGDGDHQAHLKEDNEYVVPVSEEPQHETSGQNETCEEPKLSPENPVYTELDVNGKNTTEDGTYQEQVKQDSDYVTPAHERRESYENMKMGGNVLWYVW</sequence>
<feature type="compositionally biased region" description="Basic and acidic residues" evidence="4">
    <location>
        <begin position="213"/>
        <end position="224"/>
    </location>
</feature>
<feature type="non-terminal residue" evidence="6">
    <location>
        <position position="308"/>
    </location>
</feature>
<evidence type="ECO:0000256" key="3">
    <source>
        <dbReference type="PROSITE-ProRule" id="PRU00076"/>
    </source>
</evidence>
<keyword evidence="5" id="KW-0472">Membrane</keyword>
<keyword evidence="5" id="KW-0812">Transmembrane</keyword>
<keyword evidence="2" id="KW-1015">Disulfide bond</keyword>
<dbReference type="Gene3D" id="2.40.155.10">
    <property type="entry name" value="Green fluorescent protein"/>
    <property type="match status" value="1"/>
</dbReference>
<accession>A0A6S7GHR3</accession>
<evidence type="ECO:0000256" key="4">
    <source>
        <dbReference type="SAM" id="MobiDB-lite"/>
    </source>
</evidence>
<dbReference type="Proteomes" id="UP001152795">
    <property type="component" value="Unassembled WGS sequence"/>
</dbReference>
<comment type="caution">
    <text evidence="6">The sequence shown here is derived from an EMBL/GenBank/DDBJ whole genome shotgun (WGS) entry which is preliminary data.</text>
</comment>
<protein>
    <submittedName>
        <fullName evidence="6">Stabilin-2-like isoform X2</fullName>
    </submittedName>
</protein>
<feature type="region of interest" description="Disordered" evidence="4">
    <location>
        <begin position="163"/>
        <end position="289"/>
    </location>
</feature>
<evidence type="ECO:0000256" key="5">
    <source>
        <dbReference type="SAM" id="Phobius"/>
    </source>
</evidence>
<keyword evidence="7" id="KW-1185">Reference proteome</keyword>
<dbReference type="PROSITE" id="PS01186">
    <property type="entry name" value="EGF_2"/>
    <property type="match status" value="1"/>
</dbReference>
<dbReference type="InterPro" id="IPR009017">
    <property type="entry name" value="GFP"/>
</dbReference>
<feature type="compositionally biased region" description="Polar residues" evidence="4">
    <location>
        <begin position="264"/>
        <end position="276"/>
    </location>
</feature>
<reference evidence="6" key="1">
    <citation type="submission" date="2020-04" db="EMBL/GenBank/DDBJ databases">
        <authorList>
            <person name="Alioto T."/>
            <person name="Alioto T."/>
            <person name="Gomez Garrido J."/>
        </authorList>
    </citation>
    <scope>NUCLEOTIDE SEQUENCE</scope>
    <source>
        <strain evidence="6">A484AB</strain>
    </source>
</reference>
<keyword evidence="1 3" id="KW-0245">EGF-like domain</keyword>
<dbReference type="InterPro" id="IPR024731">
    <property type="entry name" value="NELL2-like_EGF"/>
</dbReference>
<feature type="compositionally biased region" description="Basic and acidic residues" evidence="4">
    <location>
        <begin position="277"/>
        <end position="289"/>
    </location>
</feature>
<evidence type="ECO:0000313" key="7">
    <source>
        <dbReference type="Proteomes" id="UP001152795"/>
    </source>
</evidence>
<dbReference type="EMBL" id="CACRXK020002161">
    <property type="protein sequence ID" value="CAB3992974.1"/>
    <property type="molecule type" value="Genomic_DNA"/>
</dbReference>
<proteinExistence type="predicted"/>
<dbReference type="InterPro" id="IPR000742">
    <property type="entry name" value="EGF"/>
</dbReference>
<dbReference type="Pfam" id="PF12947">
    <property type="entry name" value="EGF_3"/>
    <property type="match status" value="1"/>
</dbReference>
<evidence type="ECO:0000313" key="6">
    <source>
        <dbReference type="EMBL" id="CAB3992974.1"/>
    </source>
</evidence>
<comment type="caution">
    <text evidence="3">Lacks conserved residue(s) required for the propagation of feature annotation.</text>
</comment>
<evidence type="ECO:0000256" key="1">
    <source>
        <dbReference type="ARBA" id="ARBA00022536"/>
    </source>
</evidence>
<organism evidence="6 7">
    <name type="scientific">Paramuricea clavata</name>
    <name type="common">Red gorgonian</name>
    <name type="synonym">Violescent sea-whip</name>
    <dbReference type="NCBI Taxonomy" id="317549"/>
    <lineage>
        <taxon>Eukaryota</taxon>
        <taxon>Metazoa</taxon>
        <taxon>Cnidaria</taxon>
        <taxon>Anthozoa</taxon>
        <taxon>Octocorallia</taxon>
        <taxon>Malacalcyonacea</taxon>
        <taxon>Plexauridae</taxon>
        <taxon>Paramuricea</taxon>
    </lineage>
</organism>
<dbReference type="PROSITE" id="PS50026">
    <property type="entry name" value="EGF_3"/>
    <property type="match status" value="1"/>
</dbReference>
<gene>
    <name evidence="6" type="ORF">PACLA_8A033530</name>
</gene>
<keyword evidence="5" id="KW-1133">Transmembrane helix</keyword>
<dbReference type="AlphaFoldDB" id="A0A6S7GHR3"/>